<gene>
    <name evidence="1" type="ORF">F5878DRAFT_583262</name>
</gene>
<keyword evidence="2" id="KW-1185">Reference proteome</keyword>
<evidence type="ECO:0000313" key="1">
    <source>
        <dbReference type="EMBL" id="KAJ3838505.1"/>
    </source>
</evidence>
<evidence type="ECO:0000313" key="2">
    <source>
        <dbReference type="Proteomes" id="UP001163846"/>
    </source>
</evidence>
<name>A0AA38P8Z2_9AGAR</name>
<dbReference type="Proteomes" id="UP001163846">
    <property type="component" value="Unassembled WGS sequence"/>
</dbReference>
<reference evidence="1" key="1">
    <citation type="submission" date="2022-08" db="EMBL/GenBank/DDBJ databases">
        <authorList>
            <consortium name="DOE Joint Genome Institute"/>
            <person name="Min B."/>
            <person name="Riley R."/>
            <person name="Sierra-Patev S."/>
            <person name="Naranjo-Ortiz M."/>
            <person name="Looney B."/>
            <person name="Konkel Z."/>
            <person name="Slot J.C."/>
            <person name="Sakamoto Y."/>
            <person name="Steenwyk J.L."/>
            <person name="Rokas A."/>
            <person name="Carro J."/>
            <person name="Camarero S."/>
            <person name="Ferreira P."/>
            <person name="Molpeceres G."/>
            <person name="Ruiz-Duenas F.J."/>
            <person name="Serrano A."/>
            <person name="Henrissat B."/>
            <person name="Drula E."/>
            <person name="Hughes K.W."/>
            <person name="Mata J.L."/>
            <person name="Ishikawa N.K."/>
            <person name="Vargas-Isla R."/>
            <person name="Ushijima S."/>
            <person name="Smith C.A."/>
            <person name="Ahrendt S."/>
            <person name="Andreopoulos W."/>
            <person name="He G."/>
            <person name="Labutti K."/>
            <person name="Lipzen A."/>
            <person name="Ng V."/>
            <person name="Sandor L."/>
            <person name="Barry K."/>
            <person name="Martinez A.T."/>
            <person name="Xiao Y."/>
            <person name="Gibbons J.G."/>
            <person name="Terashima K."/>
            <person name="Hibbett D.S."/>
            <person name="Grigoriev I.V."/>
        </authorList>
    </citation>
    <scope>NUCLEOTIDE SEQUENCE</scope>
    <source>
        <strain evidence="1">TFB9207</strain>
    </source>
</reference>
<comment type="caution">
    <text evidence="1">The sequence shown here is derived from an EMBL/GenBank/DDBJ whole genome shotgun (WGS) entry which is preliminary data.</text>
</comment>
<dbReference type="EMBL" id="MU806179">
    <property type="protein sequence ID" value="KAJ3838505.1"/>
    <property type="molecule type" value="Genomic_DNA"/>
</dbReference>
<sequence>MAITILPSWIDSPPENWGTKANGKLSADEWKVVCSVSLVITLIRLWGYQYENQPHARQFQLLQNFLDLVHAMRLLNLRETSSDSRDEYRSLILKYLRQVLVLFPDVTLKPNHHYAIHIVEDLEWMGPVQARNTPIFERTNHILQEVNSNNHSGEVEATMQKDYSRQGALEIILEHSQELRDEIGEALDALLDMKRESHRGMFDGTDLSTWASSDRTFKSCDIVMENSALDEILNLLCTKYSLPLSAWNGQLTRNAIRLAGVVSNGVVFSCNTRESSVIFKHLDAGNYGAGIIQGIIAYSYPHPITGALETTTYLEIRTLNPISAEHDLYRRLNCGWLCSRQLGRYQLLPISQVVSHFARTALTIKDMPVTHVLPTPKSYHPNLFNNCGMPISVDNAED</sequence>
<organism evidence="1 2">
    <name type="scientific">Lentinula raphanica</name>
    <dbReference type="NCBI Taxonomy" id="153919"/>
    <lineage>
        <taxon>Eukaryota</taxon>
        <taxon>Fungi</taxon>
        <taxon>Dikarya</taxon>
        <taxon>Basidiomycota</taxon>
        <taxon>Agaricomycotina</taxon>
        <taxon>Agaricomycetes</taxon>
        <taxon>Agaricomycetidae</taxon>
        <taxon>Agaricales</taxon>
        <taxon>Marasmiineae</taxon>
        <taxon>Omphalotaceae</taxon>
        <taxon>Lentinula</taxon>
    </lineage>
</organism>
<dbReference type="AlphaFoldDB" id="A0AA38P8Z2"/>
<proteinExistence type="predicted"/>
<accession>A0AA38P8Z2</accession>
<protein>
    <submittedName>
        <fullName evidence="1">Uncharacterized protein</fullName>
    </submittedName>
</protein>